<reference evidence="1 2" key="2">
    <citation type="journal article" date="2022" name="Mol. Ecol. Resour.">
        <title>The genomes of chicory, endive, great burdock and yacon provide insights into Asteraceae paleo-polyploidization history and plant inulin production.</title>
        <authorList>
            <person name="Fan W."/>
            <person name="Wang S."/>
            <person name="Wang H."/>
            <person name="Wang A."/>
            <person name="Jiang F."/>
            <person name="Liu H."/>
            <person name="Zhao H."/>
            <person name="Xu D."/>
            <person name="Zhang Y."/>
        </authorList>
    </citation>
    <scope>NUCLEOTIDE SEQUENCE [LARGE SCALE GENOMIC DNA]</scope>
    <source>
        <strain evidence="2">cv. Yunnan</strain>
        <tissue evidence="1">Leaves</tissue>
    </source>
</reference>
<keyword evidence="2" id="KW-1185">Reference proteome</keyword>
<comment type="caution">
    <text evidence="1">The sequence shown here is derived from an EMBL/GenBank/DDBJ whole genome shotgun (WGS) entry which is preliminary data.</text>
</comment>
<gene>
    <name evidence="1" type="ORF">L1987_64560</name>
</gene>
<evidence type="ECO:0000313" key="2">
    <source>
        <dbReference type="Proteomes" id="UP001056120"/>
    </source>
</evidence>
<sequence>MFYQNLIDYITEMRSQALVNRGQTQSNMINARTVRVRTCRLINETYGSASTNPHFNPIPSTVRLQSNFDALRSTEDCRHRSFR</sequence>
<proteinExistence type="predicted"/>
<dbReference type="Proteomes" id="UP001056120">
    <property type="component" value="Linkage Group LG22"/>
</dbReference>
<protein>
    <submittedName>
        <fullName evidence="1">Uncharacterized protein</fullName>
    </submittedName>
</protein>
<organism evidence="1 2">
    <name type="scientific">Smallanthus sonchifolius</name>
    <dbReference type="NCBI Taxonomy" id="185202"/>
    <lineage>
        <taxon>Eukaryota</taxon>
        <taxon>Viridiplantae</taxon>
        <taxon>Streptophyta</taxon>
        <taxon>Embryophyta</taxon>
        <taxon>Tracheophyta</taxon>
        <taxon>Spermatophyta</taxon>
        <taxon>Magnoliopsida</taxon>
        <taxon>eudicotyledons</taxon>
        <taxon>Gunneridae</taxon>
        <taxon>Pentapetalae</taxon>
        <taxon>asterids</taxon>
        <taxon>campanulids</taxon>
        <taxon>Asterales</taxon>
        <taxon>Asteraceae</taxon>
        <taxon>Asteroideae</taxon>
        <taxon>Heliantheae alliance</taxon>
        <taxon>Millerieae</taxon>
        <taxon>Smallanthus</taxon>
    </lineage>
</organism>
<dbReference type="EMBL" id="CM042039">
    <property type="protein sequence ID" value="KAI3724793.1"/>
    <property type="molecule type" value="Genomic_DNA"/>
</dbReference>
<evidence type="ECO:0000313" key="1">
    <source>
        <dbReference type="EMBL" id="KAI3724793.1"/>
    </source>
</evidence>
<accession>A0ACB9BS77</accession>
<name>A0ACB9BS77_9ASTR</name>
<reference evidence="2" key="1">
    <citation type="journal article" date="2022" name="Mol. Ecol. Resour.">
        <title>The genomes of chicory, endive, great burdock and yacon provide insights into Asteraceae palaeo-polyploidization history and plant inulin production.</title>
        <authorList>
            <person name="Fan W."/>
            <person name="Wang S."/>
            <person name="Wang H."/>
            <person name="Wang A."/>
            <person name="Jiang F."/>
            <person name="Liu H."/>
            <person name="Zhao H."/>
            <person name="Xu D."/>
            <person name="Zhang Y."/>
        </authorList>
    </citation>
    <scope>NUCLEOTIDE SEQUENCE [LARGE SCALE GENOMIC DNA]</scope>
    <source>
        <strain evidence="2">cv. Yunnan</strain>
    </source>
</reference>